<evidence type="ECO:0000256" key="5">
    <source>
        <dbReference type="SAM" id="MobiDB-lite"/>
    </source>
</evidence>
<evidence type="ECO:0000313" key="7">
    <source>
        <dbReference type="EMBL" id="ARN84878.1"/>
    </source>
</evidence>
<keyword evidence="2" id="KW-0159">Chromosome partition</keyword>
<dbReference type="InterPro" id="IPR003115">
    <property type="entry name" value="ParB_N"/>
</dbReference>
<evidence type="ECO:0000256" key="1">
    <source>
        <dbReference type="ARBA" id="ARBA00006295"/>
    </source>
</evidence>
<dbReference type="STRING" id="1414854.GQ61_05775"/>
<protein>
    <recommendedName>
        <fullName evidence="6">ParB-like N-terminal domain-containing protein</fullName>
    </recommendedName>
</protein>
<dbReference type="FunFam" id="1.10.10.2830:FF:000001">
    <property type="entry name" value="Chromosome partitioning protein ParB"/>
    <property type="match status" value="1"/>
</dbReference>
<dbReference type="OrthoDB" id="9802051at2"/>
<dbReference type="Gene3D" id="1.10.10.2830">
    <property type="match status" value="1"/>
</dbReference>
<sequence>MVNPSRSLGRGLSAILGPDLSEDTANTIRMININDLVAGRYQPRSLFDDENMDSLVASVKEKGILQPIIVRPLIGHSGPFEIVAGERRWRSAQKAGLDQVPVIVRPLSDVEALETALIENVQRQDLNPLEEAEGYQKLMVEFHHTQEELGKIIGKSRSHIANILRLLTLPEDIQSYVRQGKLTAGHARSLVGQPNARELAEKILNQNLTVRQTEKLVQETHNKVSPKKLSPQKTAEPEEIGDNQQLTEMISNLLGVKAEVSLKNKPYQLTLYFKDLEQLDQLLDRFTKNNEKL</sequence>
<keyword evidence="3" id="KW-0238">DNA-binding</keyword>
<dbReference type="GO" id="GO:0003677">
    <property type="term" value="F:DNA binding"/>
    <property type="evidence" value="ECO:0007669"/>
    <property type="project" value="UniProtKB-KW"/>
</dbReference>
<dbReference type="PANTHER" id="PTHR33375">
    <property type="entry name" value="CHROMOSOME-PARTITIONING PROTEIN PARB-RELATED"/>
    <property type="match status" value="1"/>
</dbReference>
<dbReference type="Gene3D" id="3.90.1530.30">
    <property type="match status" value="1"/>
</dbReference>
<gene>
    <name evidence="7" type="ORF">GQ61_05775</name>
</gene>
<comment type="similarity">
    <text evidence="1">Belongs to the ParB family.</text>
</comment>
<dbReference type="RefSeq" id="WP_157111154.1">
    <property type="nucleotide sequence ID" value="NZ_CP008743.1"/>
</dbReference>
<dbReference type="FunFam" id="3.90.1530.30:FF:000001">
    <property type="entry name" value="Chromosome partitioning protein ParB"/>
    <property type="match status" value="1"/>
</dbReference>
<dbReference type="InterPro" id="IPR004437">
    <property type="entry name" value="ParB/RepB/Spo0J"/>
</dbReference>
<evidence type="ECO:0000259" key="6">
    <source>
        <dbReference type="SMART" id="SM00470"/>
    </source>
</evidence>
<dbReference type="EMBL" id="CP008743">
    <property type="protein sequence ID" value="ARN84878.1"/>
    <property type="molecule type" value="Genomic_DNA"/>
</dbReference>
<dbReference type="GO" id="GO:0045881">
    <property type="term" value="P:positive regulation of sporulation resulting in formation of a cellular spore"/>
    <property type="evidence" value="ECO:0007669"/>
    <property type="project" value="TreeGrafter"/>
</dbReference>
<evidence type="ECO:0000256" key="3">
    <source>
        <dbReference type="ARBA" id="ARBA00023125"/>
    </source>
</evidence>
<evidence type="ECO:0000313" key="8">
    <source>
        <dbReference type="Proteomes" id="UP000237351"/>
    </source>
</evidence>
<keyword evidence="8" id="KW-1185">Reference proteome</keyword>
<name>A0A1W6N531_9PROT</name>
<dbReference type="InterPro" id="IPR036086">
    <property type="entry name" value="ParB/Sulfiredoxin_sf"/>
</dbReference>
<dbReference type="SUPFAM" id="SSF109709">
    <property type="entry name" value="KorB DNA-binding domain-like"/>
    <property type="match status" value="1"/>
</dbReference>
<dbReference type="GO" id="GO:0005694">
    <property type="term" value="C:chromosome"/>
    <property type="evidence" value="ECO:0007669"/>
    <property type="project" value="TreeGrafter"/>
</dbReference>
<reference evidence="7 8" key="1">
    <citation type="submission" date="2014-06" db="EMBL/GenBank/DDBJ databases">
        <title>The genome of the endonuclear symbiont Nucleicultrix amoebiphila.</title>
        <authorList>
            <person name="Schulz F."/>
            <person name="Horn M."/>
        </authorList>
    </citation>
    <scope>NUCLEOTIDE SEQUENCE [LARGE SCALE GENOMIC DNA]</scope>
    <source>
        <strain evidence="7 8">FS5</strain>
    </source>
</reference>
<feature type="region of interest" description="Disordered" evidence="5">
    <location>
        <begin position="217"/>
        <end position="241"/>
    </location>
</feature>
<dbReference type="PANTHER" id="PTHR33375:SF1">
    <property type="entry name" value="CHROMOSOME-PARTITIONING PROTEIN PARB-RELATED"/>
    <property type="match status" value="1"/>
</dbReference>
<dbReference type="Pfam" id="PF02195">
    <property type="entry name" value="ParB_N"/>
    <property type="match status" value="1"/>
</dbReference>
<dbReference type="Proteomes" id="UP000237351">
    <property type="component" value="Chromosome"/>
</dbReference>
<proteinExistence type="inferred from homology"/>
<dbReference type="AlphaFoldDB" id="A0A1W6N531"/>
<evidence type="ECO:0000256" key="2">
    <source>
        <dbReference type="ARBA" id="ARBA00022829"/>
    </source>
</evidence>
<dbReference type="SMART" id="SM00470">
    <property type="entry name" value="ParB"/>
    <property type="match status" value="1"/>
</dbReference>
<dbReference type="Pfam" id="PF17762">
    <property type="entry name" value="HTH_ParB"/>
    <property type="match status" value="1"/>
</dbReference>
<evidence type="ECO:0000256" key="4">
    <source>
        <dbReference type="ARBA" id="ARBA00025472"/>
    </source>
</evidence>
<comment type="function">
    <text evidence="4">Involved in chromosome partition. Localize to both poles of the predivisional cell following completion of DNA replication. Binds to the DNA origin of replication.</text>
</comment>
<dbReference type="GO" id="GO:0007059">
    <property type="term" value="P:chromosome segregation"/>
    <property type="evidence" value="ECO:0007669"/>
    <property type="project" value="UniProtKB-KW"/>
</dbReference>
<feature type="domain" description="ParB-like N-terminal" evidence="6">
    <location>
        <begin position="29"/>
        <end position="121"/>
    </location>
</feature>
<dbReference type="InterPro" id="IPR050336">
    <property type="entry name" value="Chromosome_partition/occlusion"/>
</dbReference>
<accession>A0A1W6N531</accession>
<dbReference type="SUPFAM" id="SSF110849">
    <property type="entry name" value="ParB/Sulfiredoxin"/>
    <property type="match status" value="1"/>
</dbReference>
<dbReference type="NCBIfam" id="TIGR00180">
    <property type="entry name" value="parB_part"/>
    <property type="match status" value="1"/>
</dbReference>
<dbReference type="CDD" id="cd16393">
    <property type="entry name" value="SPO0J_N"/>
    <property type="match status" value="1"/>
</dbReference>
<dbReference type="InterPro" id="IPR041468">
    <property type="entry name" value="HTH_ParB/Spo0J"/>
</dbReference>
<organism evidence="7 8">
    <name type="scientific">Candidatus Nucleicultrix amoebiphila FS5</name>
    <dbReference type="NCBI Taxonomy" id="1414854"/>
    <lineage>
        <taxon>Bacteria</taxon>
        <taxon>Pseudomonadati</taxon>
        <taxon>Pseudomonadota</taxon>
        <taxon>Alphaproteobacteria</taxon>
        <taxon>Holosporales</taxon>
        <taxon>Candidatus Nucleicultricaceae</taxon>
        <taxon>Candidatus Nucleicultrix</taxon>
    </lineage>
</organism>
<dbReference type="KEGG" id="naf:GQ61_05775"/>